<dbReference type="EMBL" id="KI630171">
    <property type="protein sequence ID" value="EYU46827.1"/>
    <property type="molecule type" value="Genomic_DNA"/>
</dbReference>
<dbReference type="GO" id="GO:0003700">
    <property type="term" value="F:DNA-binding transcription factor activity"/>
    <property type="evidence" value="ECO:0000318"/>
    <property type="project" value="GO_Central"/>
</dbReference>
<evidence type="ECO:0000256" key="2">
    <source>
        <dbReference type="ARBA" id="ARBA00008964"/>
    </source>
</evidence>
<evidence type="ECO:0000313" key="10">
    <source>
        <dbReference type="EMBL" id="EYU46827.1"/>
    </source>
</evidence>
<dbReference type="Gene3D" id="2.20.25.80">
    <property type="entry name" value="WRKY domain"/>
    <property type="match status" value="1"/>
</dbReference>
<name>A0A022S230_ERYGU</name>
<evidence type="ECO:0000256" key="7">
    <source>
        <dbReference type="PIRNR" id="PIRNR038130"/>
    </source>
</evidence>
<keyword evidence="5 7" id="KW-0804">Transcription</keyword>
<dbReference type="InterPro" id="IPR017396">
    <property type="entry name" value="TF_WRKY_IIc"/>
</dbReference>
<dbReference type="SMART" id="SM00774">
    <property type="entry name" value="WRKY"/>
    <property type="match status" value="1"/>
</dbReference>
<evidence type="ECO:0000256" key="3">
    <source>
        <dbReference type="ARBA" id="ARBA00023015"/>
    </source>
</evidence>
<feature type="compositionally biased region" description="Acidic residues" evidence="8">
    <location>
        <begin position="118"/>
        <end position="128"/>
    </location>
</feature>
<dbReference type="KEGG" id="egt:105955215"/>
<dbReference type="PROSITE" id="PS50811">
    <property type="entry name" value="WRKY"/>
    <property type="match status" value="1"/>
</dbReference>
<evidence type="ECO:0000256" key="8">
    <source>
        <dbReference type="SAM" id="MobiDB-lite"/>
    </source>
</evidence>
<dbReference type="STRING" id="4155.A0A022S230"/>
<dbReference type="PANTHER" id="PTHR31221">
    <property type="entry name" value="WRKY TRANSCRIPTION FACTOR PROTEIN 1-RELATED"/>
    <property type="match status" value="1"/>
</dbReference>
<keyword evidence="11" id="KW-1185">Reference proteome</keyword>
<comment type="subcellular location">
    <subcellularLocation>
        <location evidence="1 7">Nucleus</location>
    </subcellularLocation>
</comment>
<keyword evidence="3 7" id="KW-0805">Transcription regulation</keyword>
<proteinExistence type="inferred from homology"/>
<dbReference type="Proteomes" id="UP000030748">
    <property type="component" value="Unassembled WGS sequence"/>
</dbReference>
<dbReference type="PIRSF" id="PIRSF038130">
    <property type="entry name" value="TF_WRKY_IIc"/>
    <property type="match status" value="1"/>
</dbReference>
<dbReference type="eggNOG" id="ENOG502QU0Y">
    <property type="taxonomic scope" value="Eukaryota"/>
</dbReference>
<comment type="similarity">
    <text evidence="2 7">Belongs to the WRKY group II-c family.</text>
</comment>
<feature type="compositionally biased region" description="Basic residues" evidence="8">
    <location>
        <begin position="132"/>
        <end position="146"/>
    </location>
</feature>
<dbReference type="OrthoDB" id="1927637at2759"/>
<reference evidence="10 11" key="1">
    <citation type="journal article" date="2013" name="Proc. Natl. Acad. Sci. U.S.A.">
        <title>Fine-scale variation in meiotic recombination in Mimulus inferred from population shotgun sequencing.</title>
        <authorList>
            <person name="Hellsten U."/>
            <person name="Wright K.M."/>
            <person name="Jenkins J."/>
            <person name="Shu S."/>
            <person name="Yuan Y."/>
            <person name="Wessler S.R."/>
            <person name="Schmutz J."/>
            <person name="Willis J.H."/>
            <person name="Rokhsar D.S."/>
        </authorList>
    </citation>
    <scope>NUCLEOTIDE SEQUENCE [LARGE SCALE GENOMIC DNA]</scope>
    <source>
        <strain evidence="11">cv. DUN x IM62</strain>
    </source>
</reference>
<evidence type="ECO:0000256" key="1">
    <source>
        <dbReference type="ARBA" id="ARBA00004123"/>
    </source>
</evidence>
<evidence type="ECO:0000256" key="5">
    <source>
        <dbReference type="ARBA" id="ARBA00023163"/>
    </source>
</evidence>
<keyword evidence="6 7" id="KW-0539">Nucleus</keyword>
<feature type="compositionally biased region" description="Polar residues" evidence="8">
    <location>
        <begin position="67"/>
        <end position="82"/>
    </location>
</feature>
<dbReference type="OMA" id="GQNDEHT"/>
<gene>
    <name evidence="10" type="ORF">MIMGU_mgv1a010400mg</name>
</gene>
<feature type="domain" description="WRKY" evidence="9">
    <location>
        <begin position="159"/>
        <end position="224"/>
    </location>
</feature>
<protein>
    <recommendedName>
        <fullName evidence="7">WRKY transcription factor</fullName>
    </recommendedName>
</protein>
<organism evidence="10 11">
    <name type="scientific">Erythranthe guttata</name>
    <name type="common">Yellow monkey flower</name>
    <name type="synonym">Mimulus guttatus</name>
    <dbReference type="NCBI Taxonomy" id="4155"/>
    <lineage>
        <taxon>Eukaryota</taxon>
        <taxon>Viridiplantae</taxon>
        <taxon>Streptophyta</taxon>
        <taxon>Embryophyta</taxon>
        <taxon>Tracheophyta</taxon>
        <taxon>Spermatophyta</taxon>
        <taxon>Magnoliopsida</taxon>
        <taxon>eudicotyledons</taxon>
        <taxon>Gunneridae</taxon>
        <taxon>Pentapetalae</taxon>
        <taxon>asterids</taxon>
        <taxon>lamiids</taxon>
        <taxon>Lamiales</taxon>
        <taxon>Phrymaceae</taxon>
        <taxon>Erythranthe</taxon>
    </lineage>
</organism>
<keyword evidence="4 7" id="KW-0238">DNA-binding</keyword>
<dbReference type="PhylomeDB" id="A0A022S230"/>
<dbReference type="Pfam" id="PF03106">
    <property type="entry name" value="WRKY"/>
    <property type="match status" value="1"/>
</dbReference>
<dbReference type="AlphaFoldDB" id="A0A022S230"/>
<dbReference type="InterPro" id="IPR003657">
    <property type="entry name" value="WRKY_dom"/>
</dbReference>
<evidence type="ECO:0000256" key="6">
    <source>
        <dbReference type="ARBA" id="ARBA00023242"/>
    </source>
</evidence>
<dbReference type="GO" id="GO:0000976">
    <property type="term" value="F:transcription cis-regulatory region binding"/>
    <property type="evidence" value="ECO:0000318"/>
    <property type="project" value="GO_Central"/>
</dbReference>
<dbReference type="FunFam" id="2.20.25.80:FF:000003">
    <property type="entry name" value="WRKY transcription factor 57"/>
    <property type="match status" value="1"/>
</dbReference>
<evidence type="ECO:0000259" key="9">
    <source>
        <dbReference type="PROSITE" id="PS50811"/>
    </source>
</evidence>
<dbReference type="InterPro" id="IPR036576">
    <property type="entry name" value="WRKY_dom_sf"/>
</dbReference>
<evidence type="ECO:0000256" key="4">
    <source>
        <dbReference type="ARBA" id="ARBA00023125"/>
    </source>
</evidence>
<sequence length="313" mass="34489">MEDPCPSSSDHYYPVMSNFSLAELLEYSEEAEKSCSSLGFMELLNMQQDFGGGGGGAPPSSVFDVLQQPNCVEPSNNNQIQDSSDHVLNAPPTPNYSSISSESSGGGGQNDEHTKEGVEEEEDEEELEENHKTKKQLKAKKTTSQKKQREPRFAFMTKSEVDHLEDGYRWRKYGQKAVKNSPFPRSYYKCTFASCNVKKRVERSSDDPSIVVTTYEGQHTHPSPINSRSSAAAAALPPPYNSGFSIGGAARFQPPAQMVSAQNNNQQQFMSFLANCGGAQQLLFGPQSSANLLADHGLLQDILPWSFIKNEEQ</sequence>
<dbReference type="GO" id="GO:0006355">
    <property type="term" value="P:regulation of DNA-templated transcription"/>
    <property type="evidence" value="ECO:0000318"/>
    <property type="project" value="GO_Central"/>
</dbReference>
<feature type="region of interest" description="Disordered" evidence="8">
    <location>
        <begin position="47"/>
        <end position="153"/>
    </location>
</feature>
<dbReference type="GO" id="GO:0005634">
    <property type="term" value="C:nucleus"/>
    <property type="evidence" value="ECO:0000318"/>
    <property type="project" value="GO_Central"/>
</dbReference>
<dbReference type="PANTHER" id="PTHR31221:SF289">
    <property type="entry name" value="WRKY TRANSCRIPTION FACTOR 68"/>
    <property type="match status" value="1"/>
</dbReference>
<accession>A0A022S230</accession>
<evidence type="ECO:0000313" key="11">
    <source>
        <dbReference type="Proteomes" id="UP000030748"/>
    </source>
</evidence>
<dbReference type="InterPro" id="IPR044810">
    <property type="entry name" value="WRKY_plant"/>
</dbReference>
<dbReference type="SUPFAM" id="SSF118290">
    <property type="entry name" value="WRKY DNA-binding domain"/>
    <property type="match status" value="1"/>
</dbReference>